<evidence type="ECO:0000256" key="1">
    <source>
        <dbReference type="ARBA" id="ARBA00007228"/>
    </source>
</evidence>
<dbReference type="SUPFAM" id="SSF55315">
    <property type="entry name" value="L30e-like"/>
    <property type="match status" value="1"/>
</dbReference>
<dbReference type="PANTHER" id="PTHR43191:SF2">
    <property type="entry name" value="RRNA METHYLTRANSFERASE 3, MITOCHONDRIAL"/>
    <property type="match status" value="1"/>
</dbReference>
<dbReference type="InterPro" id="IPR001537">
    <property type="entry name" value="SpoU_MeTrfase"/>
</dbReference>
<dbReference type="Proteomes" id="UP001595843">
    <property type="component" value="Unassembled WGS sequence"/>
</dbReference>
<dbReference type="PANTHER" id="PTHR43191">
    <property type="entry name" value="RRNA METHYLTRANSFERASE 3"/>
    <property type="match status" value="1"/>
</dbReference>
<reference evidence="6" key="1">
    <citation type="journal article" date="2019" name="Int. J. Syst. Evol. Microbiol.">
        <title>The Global Catalogue of Microorganisms (GCM) 10K type strain sequencing project: providing services to taxonomists for standard genome sequencing and annotation.</title>
        <authorList>
            <consortium name="The Broad Institute Genomics Platform"/>
            <consortium name="The Broad Institute Genome Sequencing Center for Infectious Disease"/>
            <person name="Wu L."/>
            <person name="Ma J."/>
        </authorList>
    </citation>
    <scope>NUCLEOTIDE SEQUENCE [LARGE SCALE GENOMIC DNA]</scope>
    <source>
        <strain evidence="6">IBRC-M 10813</strain>
    </source>
</reference>
<dbReference type="InterPro" id="IPR013123">
    <property type="entry name" value="SpoU_subst-bd"/>
</dbReference>
<protein>
    <submittedName>
        <fullName evidence="5">TrmH family RNA methyltransferase</fullName>
    </submittedName>
</protein>
<dbReference type="EMBL" id="JBHSAP010000007">
    <property type="protein sequence ID" value="MFC4075700.1"/>
    <property type="molecule type" value="Genomic_DNA"/>
</dbReference>
<dbReference type="SMART" id="SM00967">
    <property type="entry name" value="SpoU_sub_bind"/>
    <property type="match status" value="1"/>
</dbReference>
<evidence type="ECO:0000259" key="4">
    <source>
        <dbReference type="SMART" id="SM00967"/>
    </source>
</evidence>
<keyword evidence="3" id="KW-0808">Transferase</keyword>
<dbReference type="CDD" id="cd18095">
    <property type="entry name" value="SpoU-like_rRNA-MTase"/>
    <property type="match status" value="1"/>
</dbReference>
<dbReference type="InterPro" id="IPR029026">
    <property type="entry name" value="tRNA_m1G_MTases_N"/>
</dbReference>
<name>A0ABV8JD10_9BACL</name>
<dbReference type="InterPro" id="IPR029028">
    <property type="entry name" value="Alpha/beta_knot_MTases"/>
</dbReference>
<dbReference type="Pfam" id="PF22435">
    <property type="entry name" value="MRM3-like_sub_bind"/>
    <property type="match status" value="1"/>
</dbReference>
<dbReference type="InterPro" id="IPR053888">
    <property type="entry name" value="MRM3-like_sub_bind"/>
</dbReference>
<evidence type="ECO:0000313" key="6">
    <source>
        <dbReference type="Proteomes" id="UP001595843"/>
    </source>
</evidence>
<sequence>MNIRRITSSRNDRVKHWRKLATRKGRDENGTLLIEGVHLLEEAVQAGWKIRAILVSDEGTHILDRVAGLGDAPIFSLYPSTFQQLVDTPSPQGIAAEVVVPSERGPLQSADRARVLLLDAIQDPGNLGAILRTAEAAGVRDVWLGTGTVDPYNPKVVRSAMGSLFRSRLRRVDLKKGIPELKRQGYFIVSTSPRAERYHFRFEFPTKTALLLGNEGRGVSPEVQALSDTHVQIPMPGEVESLNVSVTAGILLYELVRQDWTQGDGES</sequence>
<gene>
    <name evidence="5" type="ORF">ACFOUO_02635</name>
</gene>
<dbReference type="GO" id="GO:0032259">
    <property type="term" value="P:methylation"/>
    <property type="evidence" value="ECO:0007669"/>
    <property type="project" value="UniProtKB-KW"/>
</dbReference>
<dbReference type="InterPro" id="IPR051259">
    <property type="entry name" value="rRNA_Methyltransferase"/>
</dbReference>
<keyword evidence="2 5" id="KW-0489">Methyltransferase</keyword>
<comment type="similarity">
    <text evidence="1">Belongs to the class IV-like SAM-binding methyltransferase superfamily. RNA methyltransferase TrmH family.</text>
</comment>
<dbReference type="Pfam" id="PF00588">
    <property type="entry name" value="SpoU_methylase"/>
    <property type="match status" value="1"/>
</dbReference>
<evidence type="ECO:0000256" key="3">
    <source>
        <dbReference type="ARBA" id="ARBA00022679"/>
    </source>
</evidence>
<dbReference type="Gene3D" id="3.40.1280.10">
    <property type="match status" value="1"/>
</dbReference>
<accession>A0ABV8JD10</accession>
<dbReference type="InterPro" id="IPR029064">
    <property type="entry name" value="Ribosomal_eL30-like_sf"/>
</dbReference>
<organism evidence="5 6">
    <name type="scientific">Salinithrix halophila</name>
    <dbReference type="NCBI Taxonomy" id="1485204"/>
    <lineage>
        <taxon>Bacteria</taxon>
        <taxon>Bacillati</taxon>
        <taxon>Bacillota</taxon>
        <taxon>Bacilli</taxon>
        <taxon>Bacillales</taxon>
        <taxon>Thermoactinomycetaceae</taxon>
        <taxon>Salinithrix</taxon>
    </lineage>
</organism>
<dbReference type="RefSeq" id="WP_380701871.1">
    <property type="nucleotide sequence ID" value="NZ_JBHSAP010000007.1"/>
</dbReference>
<dbReference type="Gene3D" id="3.30.1330.30">
    <property type="match status" value="1"/>
</dbReference>
<evidence type="ECO:0000256" key="2">
    <source>
        <dbReference type="ARBA" id="ARBA00022603"/>
    </source>
</evidence>
<comment type="caution">
    <text evidence="5">The sequence shown here is derived from an EMBL/GenBank/DDBJ whole genome shotgun (WGS) entry which is preliminary data.</text>
</comment>
<feature type="domain" description="RNA 2-O ribose methyltransferase substrate binding" evidence="4">
    <location>
        <begin position="33"/>
        <end position="104"/>
    </location>
</feature>
<proteinExistence type="inferred from homology"/>
<dbReference type="GO" id="GO:0008168">
    <property type="term" value="F:methyltransferase activity"/>
    <property type="evidence" value="ECO:0007669"/>
    <property type="project" value="UniProtKB-KW"/>
</dbReference>
<evidence type="ECO:0000313" key="5">
    <source>
        <dbReference type="EMBL" id="MFC4075700.1"/>
    </source>
</evidence>
<dbReference type="SUPFAM" id="SSF75217">
    <property type="entry name" value="alpha/beta knot"/>
    <property type="match status" value="1"/>
</dbReference>
<keyword evidence="6" id="KW-1185">Reference proteome</keyword>